<evidence type="ECO:0000313" key="3">
    <source>
        <dbReference type="EMBL" id="KAL2544188.1"/>
    </source>
</evidence>
<reference evidence="4" key="1">
    <citation type="submission" date="2024-07" db="EMBL/GenBank/DDBJ databases">
        <title>Two chromosome-level genome assemblies of Korean endemic species Abeliophyllum distichum and Forsythia ovata (Oleaceae).</title>
        <authorList>
            <person name="Jang H."/>
        </authorList>
    </citation>
    <scope>NUCLEOTIDE SEQUENCE [LARGE SCALE GENOMIC DNA]</scope>
</reference>
<comment type="caution">
    <text evidence="3">The sequence shown here is derived from an EMBL/GenBank/DDBJ whole genome shotgun (WGS) entry which is preliminary data.</text>
</comment>
<dbReference type="Pfam" id="PF13041">
    <property type="entry name" value="PPR_2"/>
    <property type="match status" value="2"/>
</dbReference>
<dbReference type="AlphaFoldDB" id="A0ABD1W5X1"/>
<dbReference type="InterPro" id="IPR002885">
    <property type="entry name" value="PPR_rpt"/>
</dbReference>
<keyword evidence="1" id="KW-0677">Repeat</keyword>
<sequence length="724" mass="81102">MNLHFLVHSTFNPPRKYPLSSPFGFNIHKASSENDRNKNNHFILQSSFPSQHTFSNVSLSLRTSIENKNPVVGSCLHAKILKLGLDADVFISNSLLNMYVKCGQINDATNLFEHMPHRTVVSWTCMISGYCQNELVNESILLFSRMLDTLQPNEFTLAVLLQACSVKGDGKLIEVVHCYAIKYGLIADDYLQNSLIDAYAKSGMLGAADRLLDRLCSRHVVSWTSVISGCVYNGMLKRAFMMFFEMQEDMVLPNEVTMLSMLQAASEINNWQMFCWIHGLVLKQNWCENALVLNSLIQMYSTNGYFNEGMRIFCDLCFTGEGLYPSKETMANLLQGCANSGFLKLGKEIHGYLIKHGFLPYTVIGNSLINMYAENKYEDCALQLFVRMANKDIVTWNTIIRCFVKNEQPIEALKLLGEIHKDPLQDKVSPDFITMLASLEACSNLATLQEGQIIHGYLTKTGLLNDIFVQNALIEMYAKSGRLNLAEKIFNEMHERDLSSWNSIIAAYGINGNGTFALQIFGDLKRSETWKPNAITFVNILSACGHGGLVEEGFAIFNSMEKHYGIKPSMEHYACIVDLLGRVGRLKEAEDFIDKMPIKPCPDVWGALLGASVLFDNIAMAEKAAKMLAVLQPMSSIWRVALSNAYASIGKWHEVAKIRAELRGLKQFGKDGGWSSVNVGGYEFSFMAGDTRHPDSETIYDVVIGLKNHMQDAALFDNRIALTC</sequence>
<evidence type="ECO:0000256" key="1">
    <source>
        <dbReference type="ARBA" id="ARBA00022737"/>
    </source>
</evidence>
<protein>
    <submittedName>
        <fullName evidence="3">Pentatricopeptide repeat-containing protein</fullName>
    </submittedName>
</protein>
<dbReference type="FunFam" id="1.25.40.10:FF:001093">
    <property type="entry name" value="Pentatricopeptide repeat-containing protein At2g34400"/>
    <property type="match status" value="1"/>
</dbReference>
<organism evidence="3 4">
    <name type="scientific">Forsythia ovata</name>
    <dbReference type="NCBI Taxonomy" id="205694"/>
    <lineage>
        <taxon>Eukaryota</taxon>
        <taxon>Viridiplantae</taxon>
        <taxon>Streptophyta</taxon>
        <taxon>Embryophyta</taxon>
        <taxon>Tracheophyta</taxon>
        <taxon>Spermatophyta</taxon>
        <taxon>Magnoliopsida</taxon>
        <taxon>eudicotyledons</taxon>
        <taxon>Gunneridae</taxon>
        <taxon>Pentapetalae</taxon>
        <taxon>asterids</taxon>
        <taxon>lamiids</taxon>
        <taxon>Lamiales</taxon>
        <taxon>Oleaceae</taxon>
        <taxon>Forsythieae</taxon>
        <taxon>Forsythia</taxon>
    </lineage>
</organism>
<feature type="repeat" description="PPR" evidence="2">
    <location>
        <begin position="466"/>
        <end position="500"/>
    </location>
</feature>
<feature type="repeat" description="PPR" evidence="2">
    <location>
        <begin position="219"/>
        <end position="253"/>
    </location>
</feature>
<feature type="repeat" description="PPR" evidence="2">
    <location>
        <begin position="88"/>
        <end position="122"/>
    </location>
</feature>
<evidence type="ECO:0000313" key="4">
    <source>
        <dbReference type="Proteomes" id="UP001604277"/>
    </source>
</evidence>
<dbReference type="Proteomes" id="UP001604277">
    <property type="component" value="Unassembled WGS sequence"/>
</dbReference>
<evidence type="ECO:0000256" key="2">
    <source>
        <dbReference type="PROSITE-ProRule" id="PRU00708"/>
    </source>
</evidence>
<keyword evidence="4" id="KW-1185">Reference proteome</keyword>
<dbReference type="NCBIfam" id="TIGR00756">
    <property type="entry name" value="PPR"/>
    <property type="match status" value="6"/>
</dbReference>
<dbReference type="PANTHER" id="PTHR47926:SF513">
    <property type="entry name" value="PENTATRICOPEPTIDE REPEAT-CONTAINING PROTEIN"/>
    <property type="match status" value="1"/>
</dbReference>
<dbReference type="Gene3D" id="1.25.40.10">
    <property type="entry name" value="Tetratricopeptide repeat domain"/>
    <property type="match status" value="4"/>
</dbReference>
<gene>
    <name evidence="3" type="ORF">Fot_13421</name>
</gene>
<dbReference type="Pfam" id="PF01535">
    <property type="entry name" value="PPR"/>
    <property type="match status" value="9"/>
</dbReference>
<dbReference type="EMBL" id="JBFOLJ010000004">
    <property type="protein sequence ID" value="KAL2544188.1"/>
    <property type="molecule type" value="Genomic_DNA"/>
</dbReference>
<proteinExistence type="predicted"/>
<feature type="repeat" description="PPR" evidence="2">
    <location>
        <begin position="392"/>
        <end position="426"/>
    </location>
</feature>
<dbReference type="PANTHER" id="PTHR47926">
    <property type="entry name" value="PENTATRICOPEPTIDE REPEAT-CONTAINING PROTEIN"/>
    <property type="match status" value="1"/>
</dbReference>
<dbReference type="PROSITE" id="PS51375">
    <property type="entry name" value="PPR"/>
    <property type="match status" value="4"/>
</dbReference>
<name>A0ABD1W5X1_9LAMI</name>
<accession>A0ABD1W5X1</accession>
<dbReference type="InterPro" id="IPR011990">
    <property type="entry name" value="TPR-like_helical_dom_sf"/>
</dbReference>
<dbReference type="FunFam" id="1.25.40.10:FF:000196">
    <property type="entry name" value="Pentatricopeptide repeat-containing protein At4g14850"/>
    <property type="match status" value="1"/>
</dbReference>
<dbReference type="InterPro" id="IPR046960">
    <property type="entry name" value="PPR_At4g14850-like_plant"/>
</dbReference>